<proteinExistence type="predicted"/>
<protein>
    <submittedName>
        <fullName evidence="1">Uncharacterized protein</fullName>
    </submittedName>
</protein>
<dbReference type="EMBL" id="QTSX02000711">
    <property type="protein sequence ID" value="KAJ9086772.1"/>
    <property type="molecule type" value="Genomic_DNA"/>
</dbReference>
<comment type="caution">
    <text evidence="1">The sequence shown here is derived from an EMBL/GenBank/DDBJ whole genome shotgun (WGS) entry which is preliminary data.</text>
</comment>
<keyword evidence="2" id="KW-1185">Reference proteome</keyword>
<evidence type="ECO:0000313" key="1">
    <source>
        <dbReference type="EMBL" id="KAJ9086772.1"/>
    </source>
</evidence>
<organism evidence="1 2">
    <name type="scientific">Entomophthora muscae</name>
    <dbReference type="NCBI Taxonomy" id="34485"/>
    <lineage>
        <taxon>Eukaryota</taxon>
        <taxon>Fungi</taxon>
        <taxon>Fungi incertae sedis</taxon>
        <taxon>Zoopagomycota</taxon>
        <taxon>Entomophthoromycotina</taxon>
        <taxon>Entomophthoromycetes</taxon>
        <taxon>Entomophthorales</taxon>
        <taxon>Entomophthoraceae</taxon>
        <taxon>Entomophthora</taxon>
    </lineage>
</organism>
<dbReference type="Proteomes" id="UP001165960">
    <property type="component" value="Unassembled WGS sequence"/>
</dbReference>
<reference evidence="1" key="1">
    <citation type="submission" date="2022-04" db="EMBL/GenBank/DDBJ databases">
        <title>Genome of the entomopathogenic fungus Entomophthora muscae.</title>
        <authorList>
            <person name="Elya C."/>
            <person name="Lovett B.R."/>
            <person name="Lee E."/>
            <person name="Macias A.M."/>
            <person name="Hajek A.E."/>
            <person name="De Bivort B.L."/>
            <person name="Kasson M.T."/>
            <person name="De Fine Licht H.H."/>
            <person name="Stajich J.E."/>
        </authorList>
    </citation>
    <scope>NUCLEOTIDE SEQUENCE</scope>
    <source>
        <strain evidence="1">Berkeley</strain>
    </source>
</reference>
<name>A0ACC2UJ31_9FUNG</name>
<accession>A0ACC2UJ31</accession>
<gene>
    <name evidence="1" type="ORF">DSO57_1000398</name>
</gene>
<evidence type="ECO:0000313" key="2">
    <source>
        <dbReference type="Proteomes" id="UP001165960"/>
    </source>
</evidence>
<sequence>MDEFLETGKSGQIQMDKIKGSQESPLGDSNPNHPPGRARAASNCPGLFGQSKATQSQVLSWGQLAAPSGIRAPSPNTLNGLGSSNATLNQICWVLQQICYQTDLLQNSTSISENFQIPAAASAAPYTVVPPTPNQSNCTDVLVSHLAATEDAVDATNKLVDNSTSVKLQDSEILEVNNQVKSQAEDANQLSTSHQQSSPAQTKSPKNQSKLPKPLSTTSQKPVPKS</sequence>